<dbReference type="AlphaFoldDB" id="A0AAW2M318"/>
<dbReference type="EMBL" id="JACGWJ010000023">
    <property type="protein sequence ID" value="KAL0325383.1"/>
    <property type="molecule type" value="Genomic_DNA"/>
</dbReference>
<comment type="caution">
    <text evidence="1">The sequence shown here is derived from an EMBL/GenBank/DDBJ whole genome shotgun (WGS) entry which is preliminary data.</text>
</comment>
<organism evidence="1">
    <name type="scientific">Sesamum radiatum</name>
    <name type="common">Black benniseed</name>
    <dbReference type="NCBI Taxonomy" id="300843"/>
    <lineage>
        <taxon>Eukaryota</taxon>
        <taxon>Viridiplantae</taxon>
        <taxon>Streptophyta</taxon>
        <taxon>Embryophyta</taxon>
        <taxon>Tracheophyta</taxon>
        <taxon>Spermatophyta</taxon>
        <taxon>Magnoliopsida</taxon>
        <taxon>eudicotyledons</taxon>
        <taxon>Gunneridae</taxon>
        <taxon>Pentapetalae</taxon>
        <taxon>asterids</taxon>
        <taxon>lamiids</taxon>
        <taxon>Lamiales</taxon>
        <taxon>Pedaliaceae</taxon>
        <taxon>Sesamum</taxon>
    </lineage>
</organism>
<accession>A0AAW2M318</accession>
<sequence>MDVVPSTIEPVVALEANNKVVANDKAVAKAFRLEISSQDSRKFLDNNHLQTAIVEEIHGWTV</sequence>
<reference evidence="1" key="2">
    <citation type="journal article" date="2024" name="Plant">
        <title>Genomic evolution and insights into agronomic trait innovations of Sesamum species.</title>
        <authorList>
            <person name="Miao H."/>
            <person name="Wang L."/>
            <person name="Qu L."/>
            <person name="Liu H."/>
            <person name="Sun Y."/>
            <person name="Le M."/>
            <person name="Wang Q."/>
            <person name="Wei S."/>
            <person name="Zheng Y."/>
            <person name="Lin W."/>
            <person name="Duan Y."/>
            <person name="Cao H."/>
            <person name="Xiong S."/>
            <person name="Wang X."/>
            <person name="Wei L."/>
            <person name="Li C."/>
            <person name="Ma Q."/>
            <person name="Ju M."/>
            <person name="Zhao R."/>
            <person name="Li G."/>
            <person name="Mu C."/>
            <person name="Tian Q."/>
            <person name="Mei H."/>
            <person name="Zhang T."/>
            <person name="Gao T."/>
            <person name="Zhang H."/>
        </authorList>
    </citation>
    <scope>NUCLEOTIDE SEQUENCE</scope>
    <source>
        <strain evidence="1">G02</strain>
    </source>
</reference>
<evidence type="ECO:0000313" key="1">
    <source>
        <dbReference type="EMBL" id="KAL0325383.1"/>
    </source>
</evidence>
<proteinExistence type="predicted"/>
<reference evidence="1" key="1">
    <citation type="submission" date="2020-06" db="EMBL/GenBank/DDBJ databases">
        <authorList>
            <person name="Li T."/>
            <person name="Hu X."/>
            <person name="Zhang T."/>
            <person name="Song X."/>
            <person name="Zhang H."/>
            <person name="Dai N."/>
            <person name="Sheng W."/>
            <person name="Hou X."/>
            <person name="Wei L."/>
        </authorList>
    </citation>
    <scope>NUCLEOTIDE SEQUENCE</scope>
    <source>
        <strain evidence="1">G02</strain>
        <tissue evidence="1">Leaf</tissue>
    </source>
</reference>
<name>A0AAW2M318_SESRA</name>
<protein>
    <submittedName>
        <fullName evidence="1">Uncharacterized protein</fullName>
    </submittedName>
</protein>
<gene>
    <name evidence="1" type="ORF">Sradi_5107600</name>
</gene>